<dbReference type="FunFam" id="1.10.510.10:FF:000024">
    <property type="entry name" value="Probable serine/threonine-protein kinase cot-1"/>
    <property type="match status" value="1"/>
</dbReference>
<keyword evidence="7" id="KW-0597">Phosphoprotein</keyword>
<organism evidence="17 18">
    <name type="scientific">Clonorchis sinensis</name>
    <name type="common">Chinese liver fluke</name>
    <dbReference type="NCBI Taxonomy" id="79923"/>
    <lineage>
        <taxon>Eukaryota</taxon>
        <taxon>Metazoa</taxon>
        <taxon>Spiralia</taxon>
        <taxon>Lophotrochozoa</taxon>
        <taxon>Platyhelminthes</taxon>
        <taxon>Trematoda</taxon>
        <taxon>Digenea</taxon>
        <taxon>Opisthorchiida</taxon>
        <taxon>Opisthorchiata</taxon>
        <taxon>Opisthorchiidae</taxon>
        <taxon>Clonorchis</taxon>
    </lineage>
</organism>
<reference evidence="17 18" key="2">
    <citation type="journal article" date="2021" name="Genomics">
        <title>High-quality reference genome for Clonorchis sinensis.</title>
        <authorList>
            <person name="Young N.D."/>
            <person name="Stroehlein A.J."/>
            <person name="Kinkar L."/>
            <person name="Wang T."/>
            <person name="Sohn W.M."/>
            <person name="Chang B.C.H."/>
            <person name="Kaur P."/>
            <person name="Weisz D."/>
            <person name="Dudchenko O."/>
            <person name="Aiden E.L."/>
            <person name="Korhonen P.K."/>
            <person name="Gasser R.B."/>
        </authorList>
    </citation>
    <scope>NUCLEOTIDE SEQUENCE [LARGE SCALE GENOMIC DNA]</scope>
    <source>
        <strain evidence="17">Cs-k2</strain>
    </source>
</reference>
<dbReference type="PANTHER" id="PTHR24356">
    <property type="entry name" value="SERINE/THREONINE-PROTEIN KINASE"/>
    <property type="match status" value="1"/>
</dbReference>
<dbReference type="GO" id="GO:0035329">
    <property type="term" value="P:hippo signaling"/>
    <property type="evidence" value="ECO:0007669"/>
    <property type="project" value="TreeGrafter"/>
</dbReference>
<reference evidence="17 18" key="1">
    <citation type="journal article" date="2018" name="Biotechnol. Adv.">
        <title>Improved genomic resources and new bioinformatic workflow for the carcinogenic parasite Clonorchis sinensis: Biotechnological implications.</title>
        <authorList>
            <person name="Wang D."/>
            <person name="Korhonen P.K."/>
            <person name="Gasser R.B."/>
            <person name="Young N.D."/>
        </authorList>
    </citation>
    <scope>NUCLEOTIDE SEQUENCE [LARGE SCALE GENOMIC DNA]</scope>
    <source>
        <strain evidence="17">Cs-k2</strain>
    </source>
</reference>
<accession>A0A3R7C526</accession>
<dbReference type="GO" id="GO:0007010">
    <property type="term" value="P:cytoskeleton organization"/>
    <property type="evidence" value="ECO:0007669"/>
    <property type="project" value="UniProtKB-ARBA"/>
</dbReference>
<dbReference type="InterPro" id="IPR011009">
    <property type="entry name" value="Kinase-like_dom_sf"/>
</dbReference>
<dbReference type="PROSITE" id="PS00108">
    <property type="entry name" value="PROTEIN_KINASE_ST"/>
    <property type="match status" value="1"/>
</dbReference>
<dbReference type="InterPro" id="IPR000961">
    <property type="entry name" value="AGC-kinase_C"/>
</dbReference>
<dbReference type="SMART" id="SM00133">
    <property type="entry name" value="S_TK_X"/>
    <property type="match status" value="1"/>
</dbReference>
<keyword evidence="9" id="KW-0479">Metal-binding</keyword>
<feature type="compositionally biased region" description="Polar residues" evidence="16">
    <location>
        <begin position="874"/>
        <end position="883"/>
    </location>
</feature>
<dbReference type="InterPro" id="IPR008271">
    <property type="entry name" value="Ser/Thr_kinase_AS"/>
</dbReference>
<evidence type="ECO:0000256" key="13">
    <source>
        <dbReference type="ARBA" id="ARBA00022842"/>
    </source>
</evidence>
<dbReference type="InParanoid" id="A0A3R7C526"/>
<dbReference type="GO" id="GO:1900181">
    <property type="term" value="P:negative regulation of protein localization to nucleus"/>
    <property type="evidence" value="ECO:0007669"/>
    <property type="project" value="UniProtKB-ARBA"/>
</dbReference>
<dbReference type="InterPro" id="IPR000719">
    <property type="entry name" value="Prot_kinase_dom"/>
</dbReference>
<dbReference type="CDD" id="cd05598">
    <property type="entry name" value="STKc_LATS"/>
    <property type="match status" value="1"/>
</dbReference>
<evidence type="ECO:0000256" key="11">
    <source>
        <dbReference type="ARBA" id="ARBA00022777"/>
    </source>
</evidence>
<evidence type="ECO:0000256" key="6">
    <source>
        <dbReference type="ARBA" id="ARBA00022527"/>
    </source>
</evidence>
<feature type="region of interest" description="Disordered" evidence="16">
    <location>
        <begin position="864"/>
        <end position="923"/>
    </location>
</feature>
<evidence type="ECO:0000313" key="17">
    <source>
        <dbReference type="EMBL" id="KAG5445715.1"/>
    </source>
</evidence>
<dbReference type="Gene3D" id="1.10.510.10">
    <property type="entry name" value="Transferase(Phosphotransferase) domain 1"/>
    <property type="match status" value="2"/>
</dbReference>
<evidence type="ECO:0000256" key="1">
    <source>
        <dbReference type="ARBA" id="ARBA00001946"/>
    </source>
</evidence>
<dbReference type="AlphaFoldDB" id="A0A3R7C526"/>
<feature type="compositionally biased region" description="Polar residues" evidence="16">
    <location>
        <begin position="454"/>
        <end position="472"/>
    </location>
</feature>
<keyword evidence="12" id="KW-0067">ATP-binding</keyword>
<feature type="compositionally biased region" description="Polar residues" evidence="16">
    <location>
        <begin position="546"/>
        <end position="558"/>
    </location>
</feature>
<comment type="cofactor">
    <cofactor evidence="1">
        <name>Mg(2+)</name>
        <dbReference type="ChEBI" id="CHEBI:18420"/>
    </cofactor>
</comment>
<dbReference type="PROSITE" id="PS51285">
    <property type="entry name" value="AGC_KINASE_CTER"/>
    <property type="match status" value="1"/>
</dbReference>
<evidence type="ECO:0000256" key="9">
    <source>
        <dbReference type="ARBA" id="ARBA00022723"/>
    </source>
</evidence>
<gene>
    <name evidence="17" type="ORF">CSKR_112720</name>
</gene>
<dbReference type="GO" id="GO:0046620">
    <property type="term" value="P:regulation of organ growth"/>
    <property type="evidence" value="ECO:0007669"/>
    <property type="project" value="TreeGrafter"/>
</dbReference>
<evidence type="ECO:0000256" key="16">
    <source>
        <dbReference type="SAM" id="MobiDB-lite"/>
    </source>
</evidence>
<comment type="caution">
    <text evidence="17">The sequence shown here is derived from an EMBL/GenBank/DDBJ whole genome shotgun (WGS) entry which is preliminary data.</text>
</comment>
<keyword evidence="6" id="KW-0723">Serine/threonine-protein kinase</keyword>
<dbReference type="GO" id="GO:0005524">
    <property type="term" value="F:ATP binding"/>
    <property type="evidence" value="ECO:0007669"/>
    <property type="project" value="UniProtKB-UniRule"/>
</dbReference>
<sequence>MLEPQVYMQPITSGSKLSNSATCPGSLFTCDLQCEGTCKCTGFIHGAVGTPVPPHVPAQLHPSFLMYTSTTNYQRQNICPGLHGCSSNASSPGYATSSTSCYAGLYGYTESALSSSMPPVHVLGMSAVRIPHGPTNFHAPVVHQRERDAFHGLSHSRSAQDASSFLYQPLSPVPTGQHSSSRFGTHLTPNPLPLHPTVSGVNAYSSSGSAAYPSYPSPIPGYAQPNMSPSIQKSSRVAPTPPSSLRLSTNTSPSGPSPSATSHSVRKAFIPNSNSWGCTEVWPQGFTHNLPPVTCTNHFTPASSATSCNCTKISPGDGGGPHSLLQPSSSAFSVHYSTNAAFVDEQSRPKRELYKRSPDLPDSPAQGSLTPTHSELKSSPLNVQSVDSPARRASGPLPPPLPPRSNSRNQLGPQCGVISRPGLCPAVTTSETLANNSPTLTALTDCMARTSASIKDSISRPHSLTTSASRPSGRSRCMSRPSNGVVDKCVESGSEAPRDSPTNARRGQPMEGVAALIPAPKLPPRVSSNSPSRMPRDLVVATVSQAEASGASESNIGTEKSENSEPKLSISPNSSVPPEVTKPGLNETSEQMNCGEQDQLVASANQTATTPLPPYQSGITGIRPINPAVYRRFMEQRMEDAGRIQRERKERRQRLETEMAKVGLDETACAQMRCLLRKKESNYMRMQRAKMDQSMFQRIKNLGVGAFGKVWLVRKQDNRQLYAMKLLNKRDVVERRQLAHVRAERDILAEADNEWVVKLFFSFQDSEALYLVMEYIPGGDMMSLLIKKGIFEEPLARFYIAELTLALESVHGMGFVHRDIKPDNILITRDGHIKLTDFGLCTGFRWTHSSKYWDMDFSIPSTTQSHRVRDKMGTDTSKIQTPSGAYRQSGAHLPGNRHQADEASDESDEAPNEDGAAERGERLGKLFRGPAARRFSANVVRCKQRTLDRIRCNTPNRRCAQSLVGTPNYIAPEILRRQDYGQSCDWWSVGVILYEMLVGQPPFLAQTATDTQIRVIHWYKYLTIPGEPRLRPEASSLIRQLLRDPADRLADPTAIKAHPFFAPILWDTITSQKAPYIPTIKDELDTSNFDAVEDDRPQFSNENRVNNGSGPFSTPPPFPNFTFKRFFDRDPTSLQTP</sequence>
<dbReference type="Gene3D" id="3.30.200.20">
    <property type="entry name" value="Phosphorylase Kinase, domain 1"/>
    <property type="match status" value="2"/>
</dbReference>
<keyword evidence="18" id="KW-1185">Reference proteome</keyword>
<evidence type="ECO:0000256" key="5">
    <source>
        <dbReference type="ARBA" id="ARBA00022490"/>
    </source>
</evidence>
<evidence type="ECO:0000256" key="15">
    <source>
        <dbReference type="ARBA" id="ARBA00048679"/>
    </source>
</evidence>
<dbReference type="InterPro" id="IPR050236">
    <property type="entry name" value="Ser_Thr_kinase_AGC"/>
</dbReference>
<dbReference type="PANTHER" id="PTHR24356:SF418">
    <property type="entry name" value="SERINE_THREONINE-PROTEIN KINASE WARTS"/>
    <property type="match status" value="1"/>
</dbReference>
<feature type="compositionally biased region" description="Low complexity" evidence="16">
    <location>
        <begin position="248"/>
        <end position="263"/>
    </location>
</feature>
<comment type="catalytic activity">
    <reaction evidence="14">
        <text>L-threonyl-[protein] + ATP = O-phospho-L-threonyl-[protein] + ADP + H(+)</text>
        <dbReference type="Rhea" id="RHEA:46608"/>
        <dbReference type="Rhea" id="RHEA-COMP:11060"/>
        <dbReference type="Rhea" id="RHEA-COMP:11605"/>
        <dbReference type="ChEBI" id="CHEBI:15378"/>
        <dbReference type="ChEBI" id="CHEBI:30013"/>
        <dbReference type="ChEBI" id="CHEBI:30616"/>
        <dbReference type="ChEBI" id="CHEBI:61977"/>
        <dbReference type="ChEBI" id="CHEBI:456216"/>
        <dbReference type="EC" id="2.7.11.1"/>
    </reaction>
</comment>
<comment type="catalytic activity">
    <reaction evidence="15">
        <text>L-seryl-[protein] + ATP = O-phospho-L-seryl-[protein] + ADP + H(+)</text>
        <dbReference type="Rhea" id="RHEA:17989"/>
        <dbReference type="Rhea" id="RHEA-COMP:9863"/>
        <dbReference type="Rhea" id="RHEA-COMP:11604"/>
        <dbReference type="ChEBI" id="CHEBI:15378"/>
        <dbReference type="ChEBI" id="CHEBI:29999"/>
        <dbReference type="ChEBI" id="CHEBI:30616"/>
        <dbReference type="ChEBI" id="CHEBI:83421"/>
        <dbReference type="ChEBI" id="CHEBI:456216"/>
        <dbReference type="EC" id="2.7.11.1"/>
    </reaction>
</comment>
<evidence type="ECO:0000256" key="14">
    <source>
        <dbReference type="ARBA" id="ARBA00047899"/>
    </source>
</evidence>
<evidence type="ECO:0000256" key="8">
    <source>
        <dbReference type="ARBA" id="ARBA00022679"/>
    </source>
</evidence>
<dbReference type="PROSITE" id="PS00107">
    <property type="entry name" value="PROTEIN_KINASE_ATP"/>
    <property type="match status" value="1"/>
</dbReference>
<evidence type="ECO:0000256" key="10">
    <source>
        <dbReference type="ARBA" id="ARBA00022741"/>
    </source>
</evidence>
<feature type="region of interest" description="Disordered" evidence="16">
    <location>
        <begin position="223"/>
        <end position="264"/>
    </location>
</feature>
<name>A0A3R7C526_CLOSI</name>
<evidence type="ECO:0000256" key="7">
    <source>
        <dbReference type="ARBA" id="ARBA00022553"/>
    </source>
</evidence>
<comment type="subcellular location">
    <subcellularLocation>
        <location evidence="2">Cytoplasm</location>
    </subcellularLocation>
</comment>
<dbReference type="EMBL" id="NIRI02000056">
    <property type="protein sequence ID" value="KAG5445715.1"/>
    <property type="molecule type" value="Genomic_DNA"/>
</dbReference>
<protein>
    <recommendedName>
        <fullName evidence="4">non-specific serine/threonine protein kinase</fullName>
        <ecNumber evidence="4">2.7.11.1</ecNumber>
    </recommendedName>
</protein>
<dbReference type="EC" id="2.7.11.1" evidence="4"/>
<dbReference type="OrthoDB" id="3638488at2759"/>
<dbReference type="GO" id="GO:0005737">
    <property type="term" value="C:cytoplasm"/>
    <property type="evidence" value="ECO:0007669"/>
    <property type="project" value="UniProtKB-SubCell"/>
</dbReference>
<dbReference type="GO" id="GO:0046872">
    <property type="term" value="F:metal ion binding"/>
    <property type="evidence" value="ECO:0007669"/>
    <property type="project" value="UniProtKB-KW"/>
</dbReference>
<evidence type="ECO:0000256" key="12">
    <source>
        <dbReference type="ARBA" id="ARBA00022840"/>
    </source>
</evidence>
<evidence type="ECO:0000313" key="18">
    <source>
        <dbReference type="Proteomes" id="UP000286415"/>
    </source>
</evidence>
<feature type="compositionally biased region" description="Acidic residues" evidence="16">
    <location>
        <begin position="902"/>
        <end position="912"/>
    </location>
</feature>
<dbReference type="GO" id="GO:0071944">
    <property type="term" value="C:cell periphery"/>
    <property type="evidence" value="ECO:0007669"/>
    <property type="project" value="UniProtKB-ARBA"/>
</dbReference>
<comment type="similarity">
    <text evidence="3">Belongs to the protein kinase superfamily. AGC Ser/Thr protein kinase family.</text>
</comment>
<feature type="region of interest" description="Disordered" evidence="16">
    <location>
        <begin position="454"/>
        <end position="534"/>
    </location>
</feature>
<feature type="compositionally biased region" description="Polar residues" evidence="16">
    <location>
        <begin position="365"/>
        <end position="387"/>
    </location>
</feature>
<keyword evidence="8" id="KW-0808">Transferase</keyword>
<dbReference type="GO" id="GO:0000082">
    <property type="term" value="P:G1/S transition of mitotic cell cycle"/>
    <property type="evidence" value="ECO:0007669"/>
    <property type="project" value="TreeGrafter"/>
</dbReference>
<feature type="region of interest" description="Disordered" evidence="16">
    <location>
        <begin position="354"/>
        <end position="414"/>
    </location>
</feature>
<feature type="region of interest" description="Disordered" evidence="16">
    <location>
        <begin position="1093"/>
        <end position="1118"/>
    </location>
</feature>
<keyword evidence="10" id="KW-0547">Nucleotide-binding</keyword>
<dbReference type="Pfam" id="PF00069">
    <property type="entry name" value="Pkinase"/>
    <property type="match status" value="2"/>
</dbReference>
<dbReference type="SUPFAM" id="SSF56112">
    <property type="entry name" value="Protein kinase-like (PK-like)"/>
    <property type="match status" value="1"/>
</dbReference>
<dbReference type="CDD" id="cd21774">
    <property type="entry name" value="MobB_LATS"/>
    <property type="match status" value="1"/>
</dbReference>
<dbReference type="Proteomes" id="UP000286415">
    <property type="component" value="Unassembled WGS sequence"/>
</dbReference>
<feature type="compositionally biased region" description="Polar residues" evidence="16">
    <location>
        <begin position="225"/>
        <end position="247"/>
    </location>
</feature>
<dbReference type="FunFam" id="1.10.510.10:FF:000057">
    <property type="entry name" value="Non-specific serine/threonine protein kinase"/>
    <property type="match status" value="1"/>
</dbReference>
<dbReference type="FunFam" id="3.30.200.20:FF:000391">
    <property type="entry name" value="Large tumor suppressor kinase 1"/>
    <property type="match status" value="1"/>
</dbReference>
<evidence type="ECO:0000256" key="3">
    <source>
        <dbReference type="ARBA" id="ARBA00009903"/>
    </source>
</evidence>
<dbReference type="GO" id="GO:0043065">
    <property type="term" value="P:positive regulation of apoptotic process"/>
    <property type="evidence" value="ECO:0007669"/>
    <property type="project" value="TreeGrafter"/>
</dbReference>
<evidence type="ECO:0000256" key="4">
    <source>
        <dbReference type="ARBA" id="ARBA00012513"/>
    </source>
</evidence>
<keyword evidence="11 17" id="KW-0418">Kinase</keyword>
<keyword evidence="5" id="KW-0963">Cytoplasm</keyword>
<feature type="region of interest" description="Disordered" evidence="16">
    <location>
        <begin position="546"/>
        <end position="590"/>
    </location>
</feature>
<dbReference type="InterPro" id="IPR017441">
    <property type="entry name" value="Protein_kinase_ATP_BS"/>
</dbReference>
<dbReference type="STRING" id="79923.A0A3R7C526"/>
<dbReference type="PROSITE" id="PS50011">
    <property type="entry name" value="PROTEIN_KINASE_DOM"/>
    <property type="match status" value="1"/>
</dbReference>
<proteinExistence type="inferred from homology"/>
<dbReference type="GO" id="GO:0004674">
    <property type="term" value="F:protein serine/threonine kinase activity"/>
    <property type="evidence" value="ECO:0007669"/>
    <property type="project" value="UniProtKB-KW"/>
</dbReference>
<evidence type="ECO:0000256" key="2">
    <source>
        <dbReference type="ARBA" id="ARBA00004496"/>
    </source>
</evidence>
<keyword evidence="13" id="KW-0460">Magnesium</keyword>
<dbReference type="SMART" id="SM00220">
    <property type="entry name" value="S_TKc"/>
    <property type="match status" value="1"/>
</dbReference>